<accession>A0A286U0C4</accession>
<sequence length="423" mass="49576">MKQIPRRKDIKNKEPLAELLNFAEKDDLVKLVLGLAARDNSIRRECLDTLKETVKVSNVLKEGAASSALLSLWRELEPELAELDEYGGGDHGQEDDVSEYLSELCDKLDETTLSKNDRDELLEEVLRYIQSGNAGMDDFLYDVAYATCKNDDDLRDLAERFEALKSSWPTDHARRIYRRIGDHKKFLALRALTMKYGMDYYDLATFYWETGEKDKALDIAIKGMKSGEGRMDELRLFLAERAKESGDRNAYLDYLFLQKTDRLALSSYKEFKKECSDKEWKEYEPRIVDLLEKSDNVQSLKIYMHRKEYEKAIQCFIKISNHSYYRYMDSDILQIASRLENRYPEEILTFHKSSTGNLNSSTSRKDYRFKAEAVKRVRHILVDVMKKPADWRKYVLPIKMNNMGRPAFQEEFAKVIPEWKELK</sequence>
<evidence type="ECO:0000313" key="1">
    <source>
        <dbReference type="EMBL" id="GAX61574.1"/>
    </source>
</evidence>
<dbReference type="Proteomes" id="UP000218542">
    <property type="component" value="Unassembled WGS sequence"/>
</dbReference>
<organism evidence="1 2">
    <name type="scientific">Candidatus Scalindua japonica</name>
    <dbReference type="NCBI Taxonomy" id="1284222"/>
    <lineage>
        <taxon>Bacteria</taxon>
        <taxon>Pseudomonadati</taxon>
        <taxon>Planctomycetota</taxon>
        <taxon>Candidatus Brocadiia</taxon>
        <taxon>Candidatus Brocadiales</taxon>
        <taxon>Candidatus Scalinduaceae</taxon>
        <taxon>Candidatus Scalindua</taxon>
    </lineage>
</organism>
<dbReference type="AlphaFoldDB" id="A0A286U0C4"/>
<reference evidence="2" key="1">
    <citation type="journal article" date="2017" name="Environ. Microbiol. Rep.">
        <title>Genetic Diversity of Marine Anaerobic Ammonium-Oxidizing Bacteria as Revealed by Genomic and Proteomic Analyses of 'Candidatus Scalindua japonica'.</title>
        <authorList>
            <person name="Oshiki M."/>
            <person name="Mizuto K."/>
            <person name="Kimura Z."/>
            <person name="Kindaichi T."/>
            <person name="Satoh H."/>
            <person name="Okabe S."/>
        </authorList>
    </citation>
    <scope>NUCLEOTIDE SEQUENCE [LARGE SCALE GENOMIC DNA]</scope>
    <source>
        <strain evidence="2">husup-a2</strain>
    </source>
</reference>
<dbReference type="RefSeq" id="WP_096894962.1">
    <property type="nucleotide sequence ID" value="NZ_BAOS01000025.1"/>
</dbReference>
<comment type="caution">
    <text evidence="1">The sequence shown here is derived from an EMBL/GenBank/DDBJ whole genome shotgun (WGS) entry which is preliminary data.</text>
</comment>
<evidence type="ECO:0000313" key="2">
    <source>
        <dbReference type="Proteomes" id="UP000218542"/>
    </source>
</evidence>
<gene>
    <name evidence="1" type="ORF">SCALIN_C25_0021</name>
</gene>
<protein>
    <submittedName>
        <fullName evidence="1">Uncharacterized protein</fullName>
    </submittedName>
</protein>
<name>A0A286U0C4_9BACT</name>
<proteinExistence type="predicted"/>
<dbReference type="EMBL" id="BAOS01000025">
    <property type="protein sequence ID" value="GAX61574.1"/>
    <property type="molecule type" value="Genomic_DNA"/>
</dbReference>
<dbReference type="OrthoDB" id="5422987at2"/>
<keyword evidence="2" id="KW-1185">Reference proteome</keyword>